<dbReference type="PRINTS" id="PR00633">
    <property type="entry name" value="RCCNDNSATION"/>
</dbReference>
<keyword evidence="7" id="KW-1185">Reference proteome</keyword>
<feature type="repeat" description="RCC1" evidence="3">
    <location>
        <begin position="249"/>
        <end position="316"/>
    </location>
</feature>
<evidence type="ECO:0000259" key="5">
    <source>
        <dbReference type="Pfam" id="PF25390"/>
    </source>
</evidence>
<dbReference type="PROSITE" id="PS00626">
    <property type="entry name" value="RCC1_2"/>
    <property type="match status" value="1"/>
</dbReference>
<protein>
    <submittedName>
        <fullName evidence="6">Regulator of chromosome condensation 1</fullName>
    </submittedName>
</protein>
<keyword evidence="2" id="KW-0677">Repeat</keyword>
<feature type="repeat" description="RCC1" evidence="3">
    <location>
        <begin position="140"/>
        <end position="194"/>
    </location>
</feature>
<feature type="region of interest" description="Disordered" evidence="4">
    <location>
        <begin position="1"/>
        <end position="80"/>
    </location>
</feature>
<feature type="repeat" description="RCC1" evidence="3">
    <location>
        <begin position="317"/>
        <end position="368"/>
    </location>
</feature>
<dbReference type="InterPro" id="IPR058923">
    <property type="entry name" value="RCC1-like_dom"/>
</dbReference>
<accession>A0A1W2W326</accession>
<evidence type="ECO:0000256" key="1">
    <source>
        <dbReference type="ARBA" id="ARBA00022658"/>
    </source>
</evidence>
<dbReference type="InterPro" id="IPR009091">
    <property type="entry name" value="RCC1/BLIP-II"/>
</dbReference>
<feature type="repeat" description="RCC1" evidence="3">
    <location>
        <begin position="369"/>
        <end position="419"/>
    </location>
</feature>
<dbReference type="InParanoid" id="F6RD78"/>
<dbReference type="KEGG" id="cin:100184736"/>
<dbReference type="CTD" id="1104"/>
<dbReference type="PROSITE" id="PS50012">
    <property type="entry name" value="RCC1_3"/>
    <property type="match status" value="7"/>
</dbReference>
<feature type="compositionally biased region" description="Polar residues" evidence="4">
    <location>
        <begin position="1"/>
        <end position="14"/>
    </location>
</feature>
<feature type="compositionally biased region" description="Polar residues" evidence="4">
    <location>
        <begin position="51"/>
        <end position="60"/>
    </location>
</feature>
<feature type="repeat" description="RCC1" evidence="3">
    <location>
        <begin position="87"/>
        <end position="139"/>
    </location>
</feature>
<sequence>MVSRSASARNSKTRVQTEDKGKKSASTTKVSEKKQTGNPRKRGLDIDDENGQTPTSSQDPVNKKTKLNEEPNGDVSVFPDFGNLPTGVALTVGQGDMGQLGLGEDIMSRKKPAIVASIADEKVKKVVAGGMHTVCLTDQHKIYTFGCNDEFALGRDTADDDSEYEPKLIVGPLTERRVVHISAGDSHTCALTDGGKVFVWGSFRDGRGVIGLIKEEEVCKCPTQLTSINETVVDVDSGNDHLVMVTMSGKVFTMGCPDQGQIGRIGRYFTDRGRKRKTANYITPAKIHLRKVRGSKKPVIVKVFCGSYTTWVLSSEGHVYGFGLNNYKQLGFPDGENRYIPEYVETLSDIGCKQIAGGQHHTLVLDHKGSVYTIGRGDYGRLGHGSDVIEASEPKKINSLCDITSITATSCVSFAVDKDGKAYGWGLGTNLQLTTGDEEDEWEPVELTGKNLEKRSVLQVASGGQHTVILAQDNVES</sequence>
<dbReference type="InterPro" id="IPR051553">
    <property type="entry name" value="Ran_GTPase-activating"/>
</dbReference>
<proteinExistence type="predicted"/>
<dbReference type="RefSeq" id="NP_001192151.1">
    <property type="nucleotide sequence ID" value="NM_001205222.1"/>
</dbReference>
<dbReference type="Pfam" id="PF25390">
    <property type="entry name" value="WD40_RLD"/>
    <property type="match status" value="1"/>
</dbReference>
<dbReference type="EMBL" id="EAAA01002503">
    <property type="status" value="NOT_ANNOTATED_CDS"/>
    <property type="molecule type" value="Genomic_DNA"/>
</dbReference>
<reference evidence="7" key="1">
    <citation type="journal article" date="2002" name="Science">
        <title>The draft genome of Ciona intestinalis: insights into chordate and vertebrate origins.</title>
        <authorList>
            <person name="Dehal P."/>
            <person name="Satou Y."/>
            <person name="Campbell R.K."/>
            <person name="Chapman J."/>
            <person name="Degnan B."/>
            <person name="De Tomaso A."/>
            <person name="Davidson B."/>
            <person name="Di Gregorio A."/>
            <person name="Gelpke M."/>
            <person name="Goodstein D.M."/>
            <person name="Harafuji N."/>
            <person name="Hastings K.E."/>
            <person name="Ho I."/>
            <person name="Hotta K."/>
            <person name="Huang W."/>
            <person name="Kawashima T."/>
            <person name="Lemaire P."/>
            <person name="Martinez D."/>
            <person name="Meinertzhagen I.A."/>
            <person name="Necula S."/>
            <person name="Nonaka M."/>
            <person name="Putnam N."/>
            <person name="Rash S."/>
            <person name="Saiga H."/>
            <person name="Satake M."/>
            <person name="Terry A."/>
            <person name="Yamada L."/>
            <person name="Wang H.G."/>
            <person name="Awazu S."/>
            <person name="Azumi K."/>
            <person name="Boore J."/>
            <person name="Branno M."/>
            <person name="Chin-Bow S."/>
            <person name="DeSantis R."/>
            <person name="Doyle S."/>
            <person name="Francino P."/>
            <person name="Keys D.N."/>
            <person name="Haga S."/>
            <person name="Hayashi H."/>
            <person name="Hino K."/>
            <person name="Imai K.S."/>
            <person name="Inaba K."/>
            <person name="Kano S."/>
            <person name="Kobayashi K."/>
            <person name="Kobayashi M."/>
            <person name="Lee B.I."/>
            <person name="Makabe K.W."/>
            <person name="Manohar C."/>
            <person name="Matassi G."/>
            <person name="Medina M."/>
            <person name="Mochizuki Y."/>
            <person name="Mount S."/>
            <person name="Morishita T."/>
            <person name="Miura S."/>
            <person name="Nakayama A."/>
            <person name="Nishizaka S."/>
            <person name="Nomoto H."/>
            <person name="Ohta F."/>
            <person name="Oishi K."/>
            <person name="Rigoutsos I."/>
            <person name="Sano M."/>
            <person name="Sasaki A."/>
            <person name="Sasakura Y."/>
            <person name="Shoguchi E."/>
            <person name="Shin-i T."/>
            <person name="Spagnuolo A."/>
            <person name="Stainier D."/>
            <person name="Suzuki M.M."/>
            <person name="Tassy O."/>
            <person name="Takatori N."/>
            <person name="Tokuoka M."/>
            <person name="Yagi K."/>
            <person name="Yoshizaki F."/>
            <person name="Wada S."/>
            <person name="Zhang C."/>
            <person name="Hyatt P.D."/>
            <person name="Larimer F."/>
            <person name="Detter C."/>
            <person name="Doggett N."/>
            <person name="Glavina T."/>
            <person name="Hawkins T."/>
            <person name="Richardson P."/>
            <person name="Lucas S."/>
            <person name="Kohara Y."/>
            <person name="Levine M."/>
            <person name="Satoh N."/>
            <person name="Rokhsar D.S."/>
        </authorList>
    </citation>
    <scope>NUCLEOTIDE SEQUENCE [LARGE SCALE GENOMIC DNA]</scope>
</reference>
<keyword evidence="1" id="KW-0344">Guanine-nucleotide releasing factor</keyword>
<dbReference type="GeneTree" id="ENSGT00940000155543"/>
<dbReference type="FunCoup" id="F6RD78">
    <property type="interactions" value="816"/>
</dbReference>
<evidence type="ECO:0000256" key="2">
    <source>
        <dbReference type="ARBA" id="ARBA00022737"/>
    </source>
</evidence>
<dbReference type="HOGENOM" id="CLU_005210_6_2_1"/>
<organism evidence="6 7">
    <name type="scientific">Ciona intestinalis</name>
    <name type="common">Transparent sea squirt</name>
    <name type="synonym">Ascidia intestinalis</name>
    <dbReference type="NCBI Taxonomy" id="7719"/>
    <lineage>
        <taxon>Eukaryota</taxon>
        <taxon>Metazoa</taxon>
        <taxon>Chordata</taxon>
        <taxon>Tunicata</taxon>
        <taxon>Ascidiacea</taxon>
        <taxon>Phlebobranchia</taxon>
        <taxon>Cionidae</taxon>
        <taxon>Ciona</taxon>
    </lineage>
</organism>
<accession>F6RD78</accession>
<reference evidence="6" key="3">
    <citation type="submission" date="2025-08" db="UniProtKB">
        <authorList>
            <consortium name="Ensembl"/>
        </authorList>
    </citation>
    <scope>IDENTIFICATION</scope>
</reference>
<evidence type="ECO:0000313" key="7">
    <source>
        <dbReference type="Proteomes" id="UP000008144"/>
    </source>
</evidence>
<dbReference type="Gene3D" id="2.130.10.30">
    <property type="entry name" value="Regulator of chromosome condensation 1/beta-lactamase-inhibitor protein II"/>
    <property type="match status" value="1"/>
</dbReference>
<name>F6RD78_CIOIN</name>
<dbReference type="AlphaFoldDB" id="F6RD78"/>
<dbReference type="Proteomes" id="UP000008144">
    <property type="component" value="Chromosome 7"/>
</dbReference>
<feature type="repeat" description="RCC1" evidence="3">
    <location>
        <begin position="195"/>
        <end position="248"/>
    </location>
</feature>
<dbReference type="GO" id="GO:0007346">
    <property type="term" value="P:regulation of mitotic cell cycle"/>
    <property type="evidence" value="ECO:0000318"/>
    <property type="project" value="GO_Central"/>
</dbReference>
<dbReference type="Ensembl" id="ENSCINT00000006300.3">
    <property type="protein sequence ID" value="ENSCINP00000006300.3"/>
    <property type="gene ID" value="ENSCING00000003107.3"/>
</dbReference>
<dbReference type="GO" id="GO:0005737">
    <property type="term" value="C:cytoplasm"/>
    <property type="evidence" value="ECO:0000318"/>
    <property type="project" value="GO_Central"/>
</dbReference>
<dbReference type="InterPro" id="IPR000408">
    <property type="entry name" value="Reg_chr_condens"/>
</dbReference>
<dbReference type="OrthoDB" id="61110at2759"/>
<reference evidence="6" key="4">
    <citation type="submission" date="2025-09" db="UniProtKB">
        <authorList>
            <consortium name="Ensembl"/>
        </authorList>
    </citation>
    <scope>IDENTIFICATION</scope>
</reference>
<feature type="domain" description="RCC1-like" evidence="5">
    <location>
        <begin position="90"/>
        <end position="469"/>
    </location>
</feature>
<dbReference type="GO" id="GO:1901673">
    <property type="term" value="P:regulation of mitotic spindle assembly"/>
    <property type="evidence" value="ECO:0000318"/>
    <property type="project" value="GO_Central"/>
</dbReference>
<reference evidence="6" key="2">
    <citation type="journal article" date="2008" name="Genome Biol.">
        <title>Improved genome assembly and evidence-based global gene model set for the chordate Ciona intestinalis: new insight into intron and operon populations.</title>
        <authorList>
            <person name="Satou Y."/>
            <person name="Mineta K."/>
            <person name="Ogasawara M."/>
            <person name="Sasakura Y."/>
            <person name="Shoguchi E."/>
            <person name="Ueno K."/>
            <person name="Yamada L."/>
            <person name="Matsumoto J."/>
            <person name="Wasserscheid J."/>
            <person name="Dewar K."/>
            <person name="Wiley G.B."/>
            <person name="Macmil S.L."/>
            <person name="Roe B.A."/>
            <person name="Zeller R.W."/>
            <person name="Hastings K.E."/>
            <person name="Lemaire P."/>
            <person name="Lindquist E."/>
            <person name="Endo T."/>
            <person name="Hotta K."/>
            <person name="Inaba K."/>
        </authorList>
    </citation>
    <scope>NUCLEOTIDE SEQUENCE [LARGE SCALE GENOMIC DNA]</scope>
    <source>
        <strain evidence="6">wild type</strain>
    </source>
</reference>
<dbReference type="GeneID" id="100184736"/>
<gene>
    <name evidence="6" type="primary">rcc1</name>
</gene>
<dbReference type="GO" id="GO:0005085">
    <property type="term" value="F:guanyl-nucleotide exchange factor activity"/>
    <property type="evidence" value="ECO:0000318"/>
    <property type="project" value="GO_Central"/>
</dbReference>
<dbReference type="STRING" id="7719.ENSCINP00000006300"/>
<feature type="repeat" description="RCC1" evidence="3">
    <location>
        <begin position="420"/>
        <end position="473"/>
    </location>
</feature>
<dbReference type="OMA" id="IFVWGTG"/>
<evidence type="ECO:0000256" key="4">
    <source>
        <dbReference type="SAM" id="MobiDB-lite"/>
    </source>
</evidence>
<dbReference type="PROSITE" id="PS00625">
    <property type="entry name" value="RCC1_1"/>
    <property type="match status" value="1"/>
</dbReference>
<evidence type="ECO:0000256" key="3">
    <source>
        <dbReference type="PROSITE-ProRule" id="PRU00235"/>
    </source>
</evidence>
<evidence type="ECO:0000313" key="6">
    <source>
        <dbReference type="Ensembl" id="ENSCINP00000006300.3"/>
    </source>
</evidence>
<dbReference type="PANTHER" id="PTHR45982:SF1">
    <property type="entry name" value="REGULATOR OF CHROMOSOME CONDENSATION"/>
    <property type="match status" value="1"/>
</dbReference>
<dbReference type="PANTHER" id="PTHR45982">
    <property type="entry name" value="REGULATOR OF CHROMOSOME CONDENSATION"/>
    <property type="match status" value="1"/>
</dbReference>
<dbReference type="SUPFAM" id="SSF50985">
    <property type="entry name" value="RCC1/BLIP-II"/>
    <property type="match status" value="1"/>
</dbReference>